<dbReference type="Proteomes" id="UP000615760">
    <property type="component" value="Unassembled WGS sequence"/>
</dbReference>
<dbReference type="EMBL" id="BMJE01000007">
    <property type="protein sequence ID" value="GGB84384.1"/>
    <property type="molecule type" value="Genomic_DNA"/>
</dbReference>
<dbReference type="SMART" id="SM00342">
    <property type="entry name" value="HTH_ARAC"/>
    <property type="match status" value="1"/>
</dbReference>
<dbReference type="Pfam" id="PF02311">
    <property type="entry name" value="AraC_binding"/>
    <property type="match status" value="1"/>
</dbReference>
<accession>A0ABQ1K0L6</accession>
<keyword evidence="6" id="KW-1185">Reference proteome</keyword>
<name>A0ABQ1K0L6_9FLAO</name>
<keyword evidence="1" id="KW-0805">Transcription regulation</keyword>
<dbReference type="InterPro" id="IPR018060">
    <property type="entry name" value="HTH_AraC"/>
</dbReference>
<dbReference type="Pfam" id="PF12833">
    <property type="entry name" value="HTH_18"/>
    <property type="match status" value="1"/>
</dbReference>
<organism evidence="5 6">
    <name type="scientific">Flavobacterium suaedae</name>
    <dbReference type="NCBI Taxonomy" id="1767027"/>
    <lineage>
        <taxon>Bacteria</taxon>
        <taxon>Pseudomonadati</taxon>
        <taxon>Bacteroidota</taxon>
        <taxon>Flavobacteriia</taxon>
        <taxon>Flavobacteriales</taxon>
        <taxon>Flavobacteriaceae</taxon>
        <taxon>Flavobacterium</taxon>
    </lineage>
</organism>
<reference evidence="6" key="1">
    <citation type="journal article" date="2019" name="Int. J. Syst. Evol. Microbiol.">
        <title>The Global Catalogue of Microorganisms (GCM) 10K type strain sequencing project: providing services to taxonomists for standard genome sequencing and annotation.</title>
        <authorList>
            <consortium name="The Broad Institute Genomics Platform"/>
            <consortium name="The Broad Institute Genome Sequencing Center for Infectious Disease"/>
            <person name="Wu L."/>
            <person name="Ma J."/>
        </authorList>
    </citation>
    <scope>NUCLEOTIDE SEQUENCE [LARGE SCALE GENOMIC DNA]</scope>
    <source>
        <strain evidence="6">CGMCC 1.15461</strain>
    </source>
</reference>
<dbReference type="Gene3D" id="1.10.10.60">
    <property type="entry name" value="Homeodomain-like"/>
    <property type="match status" value="1"/>
</dbReference>
<dbReference type="PROSITE" id="PS01124">
    <property type="entry name" value="HTH_ARAC_FAMILY_2"/>
    <property type="match status" value="1"/>
</dbReference>
<evidence type="ECO:0000256" key="3">
    <source>
        <dbReference type="ARBA" id="ARBA00023163"/>
    </source>
</evidence>
<dbReference type="PANTHER" id="PTHR43280:SF32">
    <property type="entry name" value="TRANSCRIPTIONAL REGULATORY PROTEIN"/>
    <property type="match status" value="1"/>
</dbReference>
<dbReference type="InterPro" id="IPR037923">
    <property type="entry name" value="HTH-like"/>
</dbReference>
<dbReference type="RefSeq" id="WP_188621702.1">
    <property type="nucleotide sequence ID" value="NZ_BMJE01000007.1"/>
</dbReference>
<comment type="caution">
    <text evidence="5">The sequence shown here is derived from an EMBL/GenBank/DDBJ whole genome shotgun (WGS) entry which is preliminary data.</text>
</comment>
<keyword evidence="3" id="KW-0804">Transcription</keyword>
<feature type="domain" description="HTH araC/xylS-type" evidence="4">
    <location>
        <begin position="176"/>
        <end position="274"/>
    </location>
</feature>
<dbReference type="InterPro" id="IPR014710">
    <property type="entry name" value="RmlC-like_jellyroll"/>
</dbReference>
<protein>
    <recommendedName>
        <fullName evidence="4">HTH araC/xylS-type domain-containing protein</fullName>
    </recommendedName>
</protein>
<dbReference type="InterPro" id="IPR009057">
    <property type="entry name" value="Homeodomain-like_sf"/>
</dbReference>
<evidence type="ECO:0000313" key="5">
    <source>
        <dbReference type="EMBL" id="GGB84384.1"/>
    </source>
</evidence>
<evidence type="ECO:0000256" key="2">
    <source>
        <dbReference type="ARBA" id="ARBA00023125"/>
    </source>
</evidence>
<evidence type="ECO:0000256" key="1">
    <source>
        <dbReference type="ARBA" id="ARBA00023015"/>
    </source>
</evidence>
<dbReference type="SUPFAM" id="SSF46689">
    <property type="entry name" value="Homeodomain-like"/>
    <property type="match status" value="1"/>
</dbReference>
<dbReference type="SUPFAM" id="SSF51215">
    <property type="entry name" value="Regulatory protein AraC"/>
    <property type="match status" value="1"/>
</dbReference>
<proteinExistence type="predicted"/>
<dbReference type="Gene3D" id="2.60.120.10">
    <property type="entry name" value="Jelly Rolls"/>
    <property type="match status" value="1"/>
</dbReference>
<dbReference type="InterPro" id="IPR003313">
    <property type="entry name" value="AraC-bd"/>
</dbReference>
<keyword evidence="2" id="KW-0238">DNA-binding</keyword>
<evidence type="ECO:0000313" key="6">
    <source>
        <dbReference type="Proteomes" id="UP000615760"/>
    </source>
</evidence>
<dbReference type="PANTHER" id="PTHR43280">
    <property type="entry name" value="ARAC-FAMILY TRANSCRIPTIONAL REGULATOR"/>
    <property type="match status" value="1"/>
</dbReference>
<sequence length="280" mass="32668">MNDNDNGMNPVQLPQHNKPLLIEPLDYTNPYNYHKPHRHDYFEVILVKNGEGRQYIDFQEYKMSGGQLYAIYPGQIHLMQRNSANGLLIQFRKDVFKYLQPLKHYQLYFPEQVFNLDDENFNHLYEVAERMMRLLENKELTTFAHHKLYSYLQIILISLPELHDAKSTMLTTNLATEFLSLLPQHITTLKKVSDYCSLMSCSTDKLNEACKTALGKTPLKLIHEELMLEIRRLMLLDKLSLKEIAFELNFDSQANFSNFIKTQSGLTPSGLQAATLQIYK</sequence>
<evidence type="ECO:0000259" key="4">
    <source>
        <dbReference type="PROSITE" id="PS01124"/>
    </source>
</evidence>
<gene>
    <name evidence="5" type="ORF">GCM10007424_25520</name>
</gene>